<organism evidence="2 3">
    <name type="scientific">Phocaeicola vulgatus</name>
    <name type="common">Bacteroides vulgatus</name>
    <dbReference type="NCBI Taxonomy" id="821"/>
    <lineage>
        <taxon>Bacteria</taxon>
        <taxon>Pseudomonadati</taxon>
        <taxon>Bacteroidota</taxon>
        <taxon>Bacteroidia</taxon>
        <taxon>Bacteroidales</taxon>
        <taxon>Bacteroidaceae</taxon>
        <taxon>Phocaeicola</taxon>
    </lineage>
</organism>
<proteinExistence type="predicted"/>
<gene>
    <name evidence="2" type="ORF">HUV05_23375</name>
</gene>
<evidence type="ECO:0000256" key="1">
    <source>
        <dbReference type="SAM" id="Phobius"/>
    </source>
</evidence>
<dbReference type="AlphaFoldDB" id="A0A7Y6UBT1"/>
<protein>
    <submittedName>
        <fullName evidence="2">APC family permease</fullName>
    </submittedName>
</protein>
<reference evidence="2 3" key="1">
    <citation type="submission" date="2020-04" db="EMBL/GenBank/DDBJ databases">
        <authorList>
            <person name="Pieper L."/>
        </authorList>
    </citation>
    <scope>NUCLEOTIDE SEQUENCE [LARGE SCALE GENOMIC DNA]</scope>
    <source>
        <strain evidence="2 3">B33</strain>
    </source>
</reference>
<sequence>SVAVVGALTSIACFLMLAVPGSPAAIGFESWIMLLAWVAIGACFYFSRASILRSIPETSMQYMLLGTADRPLLFTPKAAEEEVFEEDDAKSAVELG</sequence>
<dbReference type="Proteomes" id="UP000524321">
    <property type="component" value="Unassembled WGS sequence"/>
</dbReference>
<comment type="caution">
    <text evidence="2">The sequence shown here is derived from an EMBL/GenBank/DDBJ whole genome shotgun (WGS) entry which is preliminary data.</text>
</comment>
<keyword evidence="1" id="KW-0812">Transmembrane</keyword>
<evidence type="ECO:0000313" key="3">
    <source>
        <dbReference type="Proteomes" id="UP000524321"/>
    </source>
</evidence>
<evidence type="ECO:0000313" key="2">
    <source>
        <dbReference type="EMBL" id="NVB76378.1"/>
    </source>
</evidence>
<keyword evidence="1" id="KW-1133">Transmembrane helix</keyword>
<name>A0A7Y6UBT1_PHOVU</name>
<keyword evidence="1" id="KW-0472">Membrane</keyword>
<dbReference type="EMBL" id="JABWDJ010000414">
    <property type="protein sequence ID" value="NVB76378.1"/>
    <property type="molecule type" value="Genomic_DNA"/>
</dbReference>
<feature type="non-terminal residue" evidence="2">
    <location>
        <position position="1"/>
    </location>
</feature>
<feature type="transmembrane region" description="Helical" evidence="1">
    <location>
        <begin position="34"/>
        <end position="55"/>
    </location>
</feature>
<accession>A0A7Y6UBT1</accession>
<reference evidence="2 3" key="2">
    <citation type="submission" date="2020-07" db="EMBL/GenBank/DDBJ databases">
        <title>Bacterial metabolism rescues the inhibition of intestinal drug absorption by food and drug additives.</title>
        <authorList>
            <person name="Zou L."/>
            <person name="Spanogiannopoulos P."/>
            <person name="Chien H.-C."/>
            <person name="Pieper L.M."/>
            <person name="Cai W."/>
            <person name="Khuri N."/>
            <person name="Pottel J."/>
            <person name="Vora B."/>
            <person name="Ni Z."/>
            <person name="Tsakalozou E."/>
            <person name="Zhang W."/>
            <person name="Shoichet B.K."/>
            <person name="Giacomini K.M."/>
            <person name="Turnbaugh P.J."/>
        </authorList>
    </citation>
    <scope>NUCLEOTIDE SEQUENCE [LARGE SCALE GENOMIC DNA]</scope>
    <source>
        <strain evidence="2 3">B33</strain>
    </source>
</reference>
<dbReference type="RefSeq" id="WP_221421010.1">
    <property type="nucleotide sequence ID" value="NZ_JABWDJ010000414.1"/>
</dbReference>